<protein>
    <recommendedName>
        <fullName evidence="2">DUF7029 domain-containing protein</fullName>
    </recommendedName>
</protein>
<dbReference type="OrthoDB" id="160645at2759"/>
<keyword evidence="4" id="KW-1185">Reference proteome</keyword>
<feature type="region of interest" description="Disordered" evidence="1">
    <location>
        <begin position="294"/>
        <end position="313"/>
    </location>
</feature>
<evidence type="ECO:0000256" key="1">
    <source>
        <dbReference type="SAM" id="MobiDB-lite"/>
    </source>
</evidence>
<gene>
    <name evidence="3" type="ORF">CC86DRAFT_409859</name>
</gene>
<name>A0A6A6ZPS9_9PLEO</name>
<proteinExistence type="predicted"/>
<feature type="domain" description="DUF7029" evidence="2">
    <location>
        <begin position="59"/>
        <end position="146"/>
    </location>
</feature>
<dbReference type="InterPro" id="IPR054293">
    <property type="entry name" value="DUF7029"/>
</dbReference>
<dbReference type="Proteomes" id="UP000799424">
    <property type="component" value="Unassembled WGS sequence"/>
</dbReference>
<evidence type="ECO:0000313" key="3">
    <source>
        <dbReference type="EMBL" id="KAF2823092.1"/>
    </source>
</evidence>
<dbReference type="Pfam" id="PF22974">
    <property type="entry name" value="DUF7029"/>
    <property type="match status" value="1"/>
</dbReference>
<feature type="compositionally biased region" description="Polar residues" evidence="1">
    <location>
        <begin position="294"/>
        <end position="304"/>
    </location>
</feature>
<evidence type="ECO:0000313" key="4">
    <source>
        <dbReference type="Proteomes" id="UP000799424"/>
    </source>
</evidence>
<dbReference type="EMBL" id="MU006233">
    <property type="protein sequence ID" value="KAF2823092.1"/>
    <property type="molecule type" value="Genomic_DNA"/>
</dbReference>
<accession>A0A6A6ZPS9</accession>
<organism evidence="3 4">
    <name type="scientific">Ophiobolus disseminans</name>
    <dbReference type="NCBI Taxonomy" id="1469910"/>
    <lineage>
        <taxon>Eukaryota</taxon>
        <taxon>Fungi</taxon>
        <taxon>Dikarya</taxon>
        <taxon>Ascomycota</taxon>
        <taxon>Pezizomycotina</taxon>
        <taxon>Dothideomycetes</taxon>
        <taxon>Pleosporomycetidae</taxon>
        <taxon>Pleosporales</taxon>
        <taxon>Pleosporineae</taxon>
        <taxon>Phaeosphaeriaceae</taxon>
        <taxon>Ophiobolus</taxon>
    </lineage>
</organism>
<sequence length="341" mass="35783">MPSGPVRNRVLRPMRDPSVDRSSAENFIPSNTLNLFYGEPASTYTTTIPATLAAGAQGILLENIDGIESVTCAASAISIIFVDEDTASLVQDWPVGTLLFTLFDGCNSVDERGVYVLEQNLALQKRGFLLKLASSVKTIQQTIEQYTQLKAQAEAPSDGGITNSAPSATLAPKSSSTRAIASATKATYPPPPECSGSSPGGRQTILGTTYDIYCGIVLPKAGTRVGTSTVVAFKDCLESCNADVRCLAAAYRESPTSGTKHSCTRYGQVSLDQRKTPVAALKYDVAVKASKNAPKTSYKPTNTMATQTSGSSTFATSSFVTSTVQSNSMTTSGSTSSTSVS</sequence>
<evidence type="ECO:0000259" key="2">
    <source>
        <dbReference type="Pfam" id="PF22974"/>
    </source>
</evidence>
<reference evidence="3" key="1">
    <citation type="journal article" date="2020" name="Stud. Mycol.">
        <title>101 Dothideomycetes genomes: a test case for predicting lifestyles and emergence of pathogens.</title>
        <authorList>
            <person name="Haridas S."/>
            <person name="Albert R."/>
            <person name="Binder M."/>
            <person name="Bloem J."/>
            <person name="Labutti K."/>
            <person name="Salamov A."/>
            <person name="Andreopoulos B."/>
            <person name="Baker S."/>
            <person name="Barry K."/>
            <person name="Bills G."/>
            <person name="Bluhm B."/>
            <person name="Cannon C."/>
            <person name="Castanera R."/>
            <person name="Culley D."/>
            <person name="Daum C."/>
            <person name="Ezra D."/>
            <person name="Gonzalez J."/>
            <person name="Henrissat B."/>
            <person name="Kuo A."/>
            <person name="Liang C."/>
            <person name="Lipzen A."/>
            <person name="Lutzoni F."/>
            <person name="Magnuson J."/>
            <person name="Mondo S."/>
            <person name="Nolan M."/>
            <person name="Ohm R."/>
            <person name="Pangilinan J."/>
            <person name="Park H.-J."/>
            <person name="Ramirez L."/>
            <person name="Alfaro M."/>
            <person name="Sun H."/>
            <person name="Tritt A."/>
            <person name="Yoshinaga Y."/>
            <person name="Zwiers L.-H."/>
            <person name="Turgeon B."/>
            <person name="Goodwin S."/>
            <person name="Spatafora J."/>
            <person name="Crous P."/>
            <person name="Grigoriev I."/>
        </authorList>
    </citation>
    <scope>NUCLEOTIDE SEQUENCE</scope>
    <source>
        <strain evidence="3">CBS 113818</strain>
    </source>
</reference>
<dbReference type="AlphaFoldDB" id="A0A6A6ZPS9"/>